<evidence type="ECO:0000313" key="3">
    <source>
        <dbReference type="Proteomes" id="UP001196136"/>
    </source>
</evidence>
<accession>A0ABS7EVE2</accession>
<keyword evidence="1" id="KW-0472">Membrane</keyword>
<name>A0ABS7EVE2_9FLAO</name>
<gene>
    <name evidence="2" type="ORF">K1F36_17365</name>
</gene>
<keyword evidence="1" id="KW-1133">Transmembrane helix</keyword>
<dbReference type="RefSeq" id="WP_220114926.1">
    <property type="nucleotide sequence ID" value="NZ_JAHZSV010000036.1"/>
</dbReference>
<protein>
    <submittedName>
        <fullName evidence="2">Uncharacterized protein</fullName>
    </submittedName>
</protein>
<keyword evidence="1" id="KW-0812">Transmembrane</keyword>
<dbReference type="EMBL" id="JAHZSV010000036">
    <property type="protein sequence ID" value="MBW8201598.1"/>
    <property type="molecule type" value="Genomic_DNA"/>
</dbReference>
<feature type="transmembrane region" description="Helical" evidence="1">
    <location>
        <begin position="35"/>
        <end position="54"/>
    </location>
</feature>
<dbReference type="Proteomes" id="UP001196136">
    <property type="component" value="Unassembled WGS sequence"/>
</dbReference>
<organism evidence="2 3">
    <name type="scientific">Flagellimonas abyssi</name>
    <dbReference type="NCBI Taxonomy" id="2864871"/>
    <lineage>
        <taxon>Bacteria</taxon>
        <taxon>Pseudomonadati</taxon>
        <taxon>Bacteroidota</taxon>
        <taxon>Flavobacteriia</taxon>
        <taxon>Flavobacteriales</taxon>
        <taxon>Flavobacteriaceae</taxon>
        <taxon>Flagellimonas</taxon>
    </lineage>
</organism>
<feature type="transmembrane region" description="Helical" evidence="1">
    <location>
        <begin position="6"/>
        <end position="23"/>
    </location>
</feature>
<feature type="transmembrane region" description="Helical" evidence="1">
    <location>
        <begin position="66"/>
        <end position="85"/>
    </location>
</feature>
<evidence type="ECO:0000313" key="2">
    <source>
        <dbReference type="EMBL" id="MBW8201598.1"/>
    </source>
</evidence>
<feature type="transmembrane region" description="Helical" evidence="1">
    <location>
        <begin position="97"/>
        <end position="120"/>
    </location>
</feature>
<evidence type="ECO:0000256" key="1">
    <source>
        <dbReference type="SAM" id="Phobius"/>
    </source>
</evidence>
<keyword evidence="3" id="KW-1185">Reference proteome</keyword>
<reference evidence="2 3" key="1">
    <citation type="submission" date="2021-08" db="EMBL/GenBank/DDBJ databases">
        <title>Muricauda profundi sp. nov., a marine bacterium isolated from deep seawater of the Mariana Trench.</title>
        <authorList>
            <person name="Wei Y."/>
        </authorList>
    </citation>
    <scope>NUCLEOTIDE SEQUENCE [LARGE SCALE GENOMIC DNA]</scope>
    <source>
        <strain evidence="2 3">W52</strain>
    </source>
</reference>
<sequence length="137" mass="15273">MEHLNIILPAILVAIGFLLKLFIGKNLDVPQTIEATCELPVDIILLALSFNVAYTIASLENQTLGLFYSYLGISMTILVVVLWRISINLYLKKNRFWLLILVLNLAISGFAIKTSVALVVHNEMSANSTENIDINKK</sequence>
<proteinExistence type="predicted"/>
<comment type="caution">
    <text evidence="2">The sequence shown here is derived from an EMBL/GenBank/DDBJ whole genome shotgun (WGS) entry which is preliminary data.</text>
</comment>